<evidence type="ECO:0000313" key="4">
    <source>
        <dbReference type="Proteomes" id="UP001415857"/>
    </source>
</evidence>
<organism evidence="3 4">
    <name type="scientific">Liquidambar formosana</name>
    <name type="common">Formosan gum</name>
    <dbReference type="NCBI Taxonomy" id="63359"/>
    <lineage>
        <taxon>Eukaryota</taxon>
        <taxon>Viridiplantae</taxon>
        <taxon>Streptophyta</taxon>
        <taxon>Embryophyta</taxon>
        <taxon>Tracheophyta</taxon>
        <taxon>Spermatophyta</taxon>
        <taxon>Magnoliopsida</taxon>
        <taxon>eudicotyledons</taxon>
        <taxon>Gunneridae</taxon>
        <taxon>Pentapetalae</taxon>
        <taxon>Saxifragales</taxon>
        <taxon>Altingiaceae</taxon>
        <taxon>Liquidambar</taxon>
    </lineage>
</organism>
<sequence>MVLPFKEASSLPRFCIERGDFLASSVQFGSHSQPSTGWKAWCDEMCGEESSSAKLQSAGILKAVKLSAILDVKRDKQSLEFLLSRWSAETHTFVTAWGEFGITLEDVVVLTWLTPFGEEKWSGIILSPQEQKADEALRDAVVEIGGSQKKCTLSGWVRYFYKDFGAKGKSAKPGVGHESDYELEAFIAYWLCRHVLEGGPEDGINGWVFPLAIRLAGGTRLALAPLFLGTLYHRLDMIKRSKGRYVVNTYVSTSLLQLFLYEHFRGYAPAPTKLPATEKVKVVESGKRVTKEVPCAAPRAIRWADPNKKKLSDYIDVAQSFIPRPYVTAIPGVKWLNCSLEADLTIEFATFQGEVPPMYNVYLANLLPGDLPTAVENMATAVFYPADRVARQLGFDQGVPHIFKPGGHHGAADARFTYAQLPLLRKMAKKIMFPGKPRVGICSDEYAKFWVKVLQSYKDLVKSPAQVIPTAIINSGDYSLRLPSRREVKGKGKEAEEEKVMPSKPSKCPSTKAELSSFVPHTGATSSAPKSPKAKTVAQQSIPPPAFDELELMDIDLDQLIMQTAKNAVLQADPSLTPEGDIMEEGELPATPRAEGLDEAEELEFLVQTGKNTSTAARDGNSEASSEDSQAPLVTRRKRLVRKASSPEPEGQDTLEVVPPPPKKAKTSATGASMPRSEEDEQDIGENTSEEQSWSQSQSPFPLVLPTTDTIAPTCTNMNQGESIKEIQVYSRRQKDKALLLPTCQPASSDSDFEIFFVKGNSYESFKEFVKGHFCQQLGIHSAFYPEPMGVIFVVSYAWDKSWQNLRIEPREVNSNIKNFILIVKPFTCSPILMLLHIISNSIFDGGIN</sequence>
<reference evidence="3 4" key="1">
    <citation type="journal article" date="2024" name="Plant J.">
        <title>Genome sequences and population genomics reveal climatic adaptation and genomic divergence between two closely related sweetgum species.</title>
        <authorList>
            <person name="Xu W.Q."/>
            <person name="Ren C.Q."/>
            <person name="Zhang X.Y."/>
            <person name="Comes H.P."/>
            <person name="Liu X.H."/>
            <person name="Li Y.G."/>
            <person name="Kettle C.J."/>
            <person name="Jalonen R."/>
            <person name="Gaisberger H."/>
            <person name="Ma Y.Z."/>
            <person name="Qiu Y.X."/>
        </authorList>
    </citation>
    <scope>NUCLEOTIDE SEQUENCE [LARGE SCALE GENOMIC DNA]</scope>
    <source>
        <strain evidence="3">Hangzhou</strain>
    </source>
</reference>
<gene>
    <name evidence="3" type="ORF">L1049_027528</name>
</gene>
<feature type="region of interest" description="Disordered" evidence="1">
    <location>
        <begin position="486"/>
        <end position="540"/>
    </location>
</feature>
<feature type="compositionally biased region" description="Polar residues" evidence="1">
    <location>
        <begin position="613"/>
        <end position="629"/>
    </location>
</feature>
<dbReference type="InterPro" id="IPR044824">
    <property type="entry name" value="MAIN-like"/>
</dbReference>
<evidence type="ECO:0000256" key="1">
    <source>
        <dbReference type="SAM" id="MobiDB-lite"/>
    </source>
</evidence>
<evidence type="ECO:0000259" key="2">
    <source>
        <dbReference type="Pfam" id="PF10536"/>
    </source>
</evidence>
<accession>A0AAP0RHF8</accession>
<dbReference type="InterPro" id="IPR019557">
    <property type="entry name" value="AminoTfrase-like_pln_mobile"/>
</dbReference>
<dbReference type="Proteomes" id="UP001415857">
    <property type="component" value="Unassembled WGS sequence"/>
</dbReference>
<dbReference type="AlphaFoldDB" id="A0AAP0RHF8"/>
<name>A0AAP0RHF8_LIQFO</name>
<evidence type="ECO:0000313" key="3">
    <source>
        <dbReference type="EMBL" id="KAK9277971.1"/>
    </source>
</evidence>
<dbReference type="GO" id="GO:0010073">
    <property type="term" value="P:meristem maintenance"/>
    <property type="evidence" value="ECO:0007669"/>
    <property type="project" value="InterPro"/>
</dbReference>
<feature type="region of interest" description="Disordered" evidence="1">
    <location>
        <begin position="613"/>
        <end position="701"/>
    </location>
</feature>
<comment type="caution">
    <text evidence="3">The sequence shown here is derived from an EMBL/GenBank/DDBJ whole genome shotgun (WGS) entry which is preliminary data.</text>
</comment>
<keyword evidence="4" id="KW-1185">Reference proteome</keyword>
<dbReference type="PANTHER" id="PTHR46033:SF80">
    <property type="entry name" value="PROTEIN MAIN-LIKE 2-LIKE"/>
    <property type="match status" value="1"/>
</dbReference>
<proteinExistence type="predicted"/>
<protein>
    <recommendedName>
        <fullName evidence="2">Aminotransferase-like plant mobile domain-containing protein</fullName>
    </recommendedName>
</protein>
<dbReference type="PANTHER" id="PTHR46033">
    <property type="entry name" value="PROTEIN MAIN-LIKE 2"/>
    <property type="match status" value="1"/>
</dbReference>
<feature type="compositionally biased region" description="Low complexity" evidence="1">
    <location>
        <begin position="690"/>
        <end position="699"/>
    </location>
</feature>
<feature type="compositionally biased region" description="Basic and acidic residues" evidence="1">
    <location>
        <begin position="486"/>
        <end position="501"/>
    </location>
</feature>
<dbReference type="EMBL" id="JBBPBK010000009">
    <property type="protein sequence ID" value="KAK9277971.1"/>
    <property type="molecule type" value="Genomic_DNA"/>
</dbReference>
<dbReference type="Pfam" id="PF10536">
    <property type="entry name" value="PMD"/>
    <property type="match status" value="1"/>
</dbReference>
<feature type="domain" description="Aminotransferase-like plant mobile" evidence="2">
    <location>
        <begin position="59"/>
        <end position="403"/>
    </location>
</feature>